<feature type="transmembrane region" description="Helical" evidence="1">
    <location>
        <begin position="173"/>
        <end position="195"/>
    </location>
</feature>
<protein>
    <submittedName>
        <fullName evidence="2">DUF808 domain-containing protein</fullName>
    </submittedName>
</protein>
<dbReference type="Pfam" id="PF05661">
    <property type="entry name" value="DUF808"/>
    <property type="match status" value="1"/>
</dbReference>
<feature type="transmembrane region" description="Helical" evidence="1">
    <location>
        <begin position="283"/>
        <end position="303"/>
    </location>
</feature>
<feature type="transmembrane region" description="Helical" evidence="1">
    <location>
        <begin position="76"/>
        <end position="107"/>
    </location>
</feature>
<keyword evidence="1" id="KW-0812">Transmembrane</keyword>
<accession>A0AAU7DU91</accession>
<keyword evidence="1" id="KW-0472">Membrane</keyword>
<dbReference type="PANTHER" id="PTHR30503:SF3">
    <property type="entry name" value="INNER MEMBRANE PROTEIN YEDI"/>
    <property type="match status" value="1"/>
</dbReference>
<sequence>MSSGFLALLDDIAVLAKAAASTVDDLASAAMKASAKAAGVVIDDAAVTPQYVRGIEPKRELSVIKRITIGSLRNKFLIILPAAMVFSTWAPWILPIFLILGGSYLAFEGAEKFLGWFGVHLHAESKEEAKSADPVEFERTIVSGAVRTDLVLSAEIMLITLANVDVQSFWERLGVLAIVAVVMTVLVYGVVALLVKMDDIGMVLAKSKAGIVANLGRGTVKAMPKVFSLLSIVGTVAMLWVGGHIVIKSLSDLGFTPLYDLSHWILESLSHLGGVVAWFGDTFYSAIFGLALGVLLVGAITAFNKLRHRKAVAH</sequence>
<dbReference type="EMBL" id="CP146203">
    <property type="protein sequence ID" value="XBH20856.1"/>
    <property type="molecule type" value="Genomic_DNA"/>
</dbReference>
<evidence type="ECO:0000256" key="1">
    <source>
        <dbReference type="SAM" id="Phobius"/>
    </source>
</evidence>
<feature type="transmembrane region" description="Helical" evidence="1">
    <location>
        <begin position="226"/>
        <end position="247"/>
    </location>
</feature>
<gene>
    <name evidence="2" type="ORF">V5R04_11575</name>
</gene>
<dbReference type="PIRSF" id="PIRSF016660">
    <property type="entry name" value="YedI"/>
    <property type="match status" value="1"/>
</dbReference>
<evidence type="ECO:0000313" key="2">
    <source>
        <dbReference type="EMBL" id="XBH20856.1"/>
    </source>
</evidence>
<name>A0AAU7DU91_9MICO</name>
<reference evidence="2" key="1">
    <citation type="submission" date="2024-02" db="EMBL/GenBank/DDBJ databases">
        <title>Tomenella chthoni gen. nov. sp. nov., a member of the family Jonesiaceae isolated from bat guano.</title>
        <authorList>
            <person name="Miller S.L."/>
            <person name="King J."/>
            <person name="Sankaranarayanan K."/>
            <person name="Lawson P.A."/>
        </authorList>
    </citation>
    <scope>NUCLEOTIDE SEQUENCE</scope>
    <source>
        <strain evidence="2">BS-20</strain>
    </source>
</reference>
<dbReference type="PANTHER" id="PTHR30503">
    <property type="entry name" value="INNER MEMBRANE PROTEIN YEDI"/>
    <property type="match status" value="1"/>
</dbReference>
<dbReference type="GO" id="GO:0005886">
    <property type="term" value="C:plasma membrane"/>
    <property type="evidence" value="ECO:0007669"/>
    <property type="project" value="TreeGrafter"/>
</dbReference>
<dbReference type="AlphaFoldDB" id="A0AAU7DU91"/>
<keyword evidence="1" id="KW-1133">Transmembrane helix</keyword>
<proteinExistence type="predicted"/>
<dbReference type="InterPro" id="IPR008526">
    <property type="entry name" value="YedI"/>
</dbReference>
<organism evidence="2">
    <name type="scientific">Jonesiaceae bacterium BS-20</name>
    <dbReference type="NCBI Taxonomy" id="3120821"/>
    <lineage>
        <taxon>Bacteria</taxon>
        <taxon>Bacillati</taxon>
        <taxon>Actinomycetota</taxon>
        <taxon>Actinomycetes</taxon>
        <taxon>Micrococcales</taxon>
        <taxon>Jonesiaceae</taxon>
    </lineage>
</organism>